<dbReference type="EMBL" id="LR797099">
    <property type="protein sequence ID" value="CAB4187060.1"/>
    <property type="molecule type" value="Genomic_DNA"/>
</dbReference>
<gene>
    <name evidence="3" type="ORF">UFOVP1146_406</name>
    <name evidence="4" type="ORF">UFOVP1638_159</name>
    <name evidence="1" type="ORF">UFOVP812_319</name>
    <name evidence="2" type="ORF">UFOVP818_246</name>
</gene>
<organism evidence="3">
    <name type="scientific">uncultured Caudovirales phage</name>
    <dbReference type="NCBI Taxonomy" id="2100421"/>
    <lineage>
        <taxon>Viruses</taxon>
        <taxon>Duplodnaviria</taxon>
        <taxon>Heunggongvirae</taxon>
        <taxon>Uroviricota</taxon>
        <taxon>Caudoviricetes</taxon>
        <taxon>Peduoviridae</taxon>
        <taxon>Maltschvirus</taxon>
        <taxon>Maltschvirus maltsch</taxon>
    </lineage>
</organism>
<evidence type="ECO:0000313" key="4">
    <source>
        <dbReference type="EMBL" id="CAB4221114.1"/>
    </source>
</evidence>
<protein>
    <submittedName>
        <fullName evidence="3">Uncharacterized protein</fullName>
    </submittedName>
</protein>
<dbReference type="EMBL" id="LR797502">
    <property type="protein sequence ID" value="CAB4221114.1"/>
    <property type="molecule type" value="Genomic_DNA"/>
</dbReference>
<proteinExistence type="predicted"/>
<dbReference type="EMBL" id="LR796776">
    <property type="protein sequence ID" value="CAB4165710.1"/>
    <property type="molecule type" value="Genomic_DNA"/>
</dbReference>
<dbReference type="EMBL" id="LR796758">
    <property type="protein sequence ID" value="CAB4164050.1"/>
    <property type="molecule type" value="Genomic_DNA"/>
</dbReference>
<evidence type="ECO:0000313" key="1">
    <source>
        <dbReference type="EMBL" id="CAB4164050.1"/>
    </source>
</evidence>
<name>A0A6J5QRD1_9CAUD</name>
<sequence>MIYCIWYPSGGFGHFVNAVLTLHGKNFQQSIDTDASPSKNGNFHTFKLAVPTYFHDPEMYQFEFDQSKNYSVLIDNGINNETEVFRNTFPDSQTIKMCYSDFSWPVVAKTMIVKAQQLDFEKAIRPEDTNWKSNDDWAIREKYFLYLKDHYLRDKWRPNNISHNIFVEDLLDYNNIVNTVNSAGIVLDNFEELYQQWQKYNLCYFQPIVIAKEFINGTTLDTPITDIWTQAVVYYQIWCRYGVEVPHNDFANFFQDQQQFQHWLKDEI</sequence>
<evidence type="ECO:0000313" key="2">
    <source>
        <dbReference type="EMBL" id="CAB4165710.1"/>
    </source>
</evidence>
<reference evidence="3" key="1">
    <citation type="submission" date="2020-05" db="EMBL/GenBank/DDBJ databases">
        <authorList>
            <person name="Chiriac C."/>
            <person name="Salcher M."/>
            <person name="Ghai R."/>
            <person name="Kavagutti S V."/>
        </authorList>
    </citation>
    <scope>NUCLEOTIDE SEQUENCE</scope>
</reference>
<accession>A0A6J5QRD1</accession>
<evidence type="ECO:0000313" key="3">
    <source>
        <dbReference type="EMBL" id="CAB4187060.1"/>
    </source>
</evidence>